<dbReference type="Gene3D" id="3.30.870.10">
    <property type="entry name" value="Endonuclease Chain A"/>
    <property type="match status" value="1"/>
</dbReference>
<dbReference type="SUPFAM" id="SSF56024">
    <property type="entry name" value="Phospholipase D/nuclease"/>
    <property type="match status" value="1"/>
</dbReference>
<dbReference type="OrthoDB" id="8441577at2"/>
<dbReference type="NCBIfam" id="NF041068">
    <property type="entry name" value="DpdK"/>
    <property type="match status" value="1"/>
</dbReference>
<sequence>MNRVIRKSSAQSSNEVLDLLGALFAAELVHQSTHLWLVSPWISDVGVIDNTLGTFPALTRFGRRHIRLAEVLATLAAERTYVIVATTIDSHNNTFKRRLQFLARDLDVETNIKVVTDPTGLLHTKSLTGDGYALAGSMNITYNGIHLREEQVELNTDPAYVAQARMDARDRFGDDL</sequence>
<accession>A0A372GPH6</accession>
<evidence type="ECO:0000313" key="1">
    <source>
        <dbReference type="EMBL" id="RFS87062.1"/>
    </source>
</evidence>
<dbReference type="RefSeq" id="WP_117397515.1">
    <property type="nucleotide sequence ID" value="NZ_QVNQ01000001.1"/>
</dbReference>
<evidence type="ECO:0000313" key="2">
    <source>
        <dbReference type="Proteomes" id="UP000262882"/>
    </source>
</evidence>
<dbReference type="AlphaFoldDB" id="A0A372GPH6"/>
<protein>
    <recommendedName>
        <fullName evidence="3">Phospholipase D-like domain-containing protein</fullName>
    </recommendedName>
</protein>
<organism evidence="1 2">
    <name type="scientific">Actinomadura spongiicola</name>
    <dbReference type="NCBI Taxonomy" id="2303421"/>
    <lineage>
        <taxon>Bacteria</taxon>
        <taxon>Bacillati</taxon>
        <taxon>Actinomycetota</taxon>
        <taxon>Actinomycetes</taxon>
        <taxon>Streptosporangiales</taxon>
        <taxon>Thermomonosporaceae</taxon>
        <taxon>Actinomadura</taxon>
    </lineage>
</organism>
<evidence type="ECO:0008006" key="3">
    <source>
        <dbReference type="Google" id="ProtNLM"/>
    </source>
</evidence>
<proteinExistence type="predicted"/>
<dbReference type="EMBL" id="QVNQ01000001">
    <property type="protein sequence ID" value="RFS87062.1"/>
    <property type="molecule type" value="Genomic_DNA"/>
</dbReference>
<comment type="caution">
    <text evidence="1">The sequence shown here is derived from an EMBL/GenBank/DDBJ whole genome shotgun (WGS) entry which is preliminary data.</text>
</comment>
<reference evidence="1 2" key="1">
    <citation type="submission" date="2018-08" db="EMBL/GenBank/DDBJ databases">
        <title>Actinomadura spongicola sp. nov., isolated from marine sponge Leucetta chagosensis.</title>
        <authorList>
            <person name="Li L."/>
            <person name="Lin H.W."/>
        </authorList>
    </citation>
    <scope>NUCLEOTIDE SEQUENCE [LARGE SCALE GENOMIC DNA]</scope>
    <source>
        <strain evidence="1 2">LHW52907</strain>
    </source>
</reference>
<dbReference type="Proteomes" id="UP000262882">
    <property type="component" value="Unassembled WGS sequence"/>
</dbReference>
<gene>
    <name evidence="1" type="ORF">D0T12_02070</name>
</gene>
<keyword evidence="2" id="KW-1185">Reference proteome</keyword>
<name>A0A372GPH6_9ACTN</name>